<proteinExistence type="predicted"/>
<keyword evidence="3" id="KW-1185">Reference proteome</keyword>
<organism evidence="2 3">
    <name type="scientific">Pyxidicoccus fallax</name>
    <dbReference type="NCBI Taxonomy" id="394095"/>
    <lineage>
        <taxon>Bacteria</taxon>
        <taxon>Pseudomonadati</taxon>
        <taxon>Myxococcota</taxon>
        <taxon>Myxococcia</taxon>
        <taxon>Myxococcales</taxon>
        <taxon>Cystobacterineae</taxon>
        <taxon>Myxococcaceae</taxon>
        <taxon>Pyxidicoccus</taxon>
    </lineage>
</organism>
<dbReference type="AlphaFoldDB" id="A0A848LXY5"/>
<dbReference type="CDD" id="cd09618">
    <property type="entry name" value="CBM9_like_2"/>
    <property type="match status" value="1"/>
</dbReference>
<accession>A0A848LXY5</accession>
<comment type="caution">
    <text evidence="2">The sequence shown here is derived from an EMBL/GenBank/DDBJ whole genome shotgun (WGS) entry which is preliminary data.</text>
</comment>
<evidence type="ECO:0000313" key="2">
    <source>
        <dbReference type="EMBL" id="NMO22481.1"/>
    </source>
</evidence>
<sequence length="846" mass="93714">MRVEQPPVLDGLLDDAAWTQAIFTTDLVQKEPDQGLPATLRTEVAFVYDSEALYVGARMFSDSAADIETVMTRRDESGVAERLIVSLDTWNDKRTAYSFAVTAAGQRVDWFHPVDSEYERDFSYNPVWQARTRLTGEGWVAELRIPFSQLRFNDADEQSWGLNLNRYVPRRNEDDFWVVVPRHVTGWASWFGELTGVRGVRPARRLELLPYVAGDWQVNSGRNPRAGTPYDSRRDWAGRVGGDVKLGLGPNLTLDATVNPDFGQVEADPAVVNLSAFENIFEERRPFFTEGAQRFTSVGPTYFYSRRIGASPRLLADLRSQRDYVEAPRASTLWGAGKLTGRLASGLSVGALGAVTGGSFADVYDFDTAQEGRVGLEPFTGYGVVRLQQELGGASVVGAMLTGVNRAVTPSGRGESLAFNLPRQAYTASADASFRLGPGGQYALTAYAGGSHVSGTREAMERLQRSSARFYQRPDQSYVRVDPEATSLSGYTAGASLERVSGENWLWKMGGYVESPGFEINDVGSLQTADDLEAELGLTYRDTEPGPWLRGFEVELALINNWNYGGVRQSTTVSSTASVTFPNFWSGSLTATYQPRALSDVLTRGGPLMQTGQGVDFLFELENAYSATTRWNLSAKTWRYETGSRGYTLGGRLGVQPTQRLRLSVEPGLSSFTEEPQYVAEVDGGRPETFGQRYVFGAVDRRELFARLRADFFVTPDLSVELYAEPFASSGSYHRFGELARARSRELLRYGDGNVTREDGTLRLVDADGVAFEVDDPDFNIRSLRSNLVVRWEFRPGSTLFLVWQQDRASERVPGRVLEAAALGNSFSAPGSHTFAMKLSWWWPVD</sequence>
<evidence type="ECO:0000259" key="1">
    <source>
        <dbReference type="Pfam" id="PF19313"/>
    </source>
</evidence>
<dbReference type="SUPFAM" id="SSF49344">
    <property type="entry name" value="CBD9-like"/>
    <property type="match status" value="1"/>
</dbReference>
<dbReference type="Proteomes" id="UP000518300">
    <property type="component" value="Unassembled WGS sequence"/>
</dbReference>
<name>A0A848LXY5_9BACT</name>
<dbReference type="InterPro" id="IPR045670">
    <property type="entry name" value="DUF5916"/>
</dbReference>
<dbReference type="EMBL" id="JABBJJ010000428">
    <property type="protein sequence ID" value="NMO22481.1"/>
    <property type="molecule type" value="Genomic_DNA"/>
</dbReference>
<feature type="domain" description="DUF5916" evidence="1">
    <location>
        <begin position="470"/>
        <end position="842"/>
    </location>
</feature>
<feature type="domain" description="DUF5916" evidence="1">
    <location>
        <begin position="202"/>
        <end position="407"/>
    </location>
</feature>
<evidence type="ECO:0000313" key="3">
    <source>
        <dbReference type="Proteomes" id="UP000518300"/>
    </source>
</evidence>
<reference evidence="2 3" key="1">
    <citation type="submission" date="2020-04" db="EMBL/GenBank/DDBJ databases">
        <title>Draft genome of Pyxidicoccus fallax type strain.</title>
        <authorList>
            <person name="Whitworth D.E."/>
        </authorList>
    </citation>
    <scope>NUCLEOTIDE SEQUENCE [LARGE SCALE GENOMIC DNA]</scope>
    <source>
        <strain evidence="2 3">DSM 14698</strain>
    </source>
</reference>
<dbReference type="Gene3D" id="2.60.40.1190">
    <property type="match status" value="1"/>
</dbReference>
<gene>
    <name evidence="2" type="ORF">HG543_47635</name>
</gene>
<protein>
    <submittedName>
        <fullName evidence="2">Carbohydrate binding family 9 domain-containing protein</fullName>
    </submittedName>
</protein>
<dbReference type="Pfam" id="PF19313">
    <property type="entry name" value="DUF5916"/>
    <property type="match status" value="2"/>
</dbReference>